<dbReference type="InterPro" id="IPR003816">
    <property type="entry name" value="Nitrate_red_gam"/>
</dbReference>
<evidence type="ECO:0000256" key="3">
    <source>
        <dbReference type="ARBA" id="ARBA00022475"/>
    </source>
</evidence>
<proteinExistence type="predicted"/>
<evidence type="ECO:0000256" key="9">
    <source>
        <dbReference type="ARBA" id="ARBA00023002"/>
    </source>
</evidence>
<dbReference type="GO" id="GO:0019645">
    <property type="term" value="P:anaerobic electron transport chain"/>
    <property type="evidence" value="ECO:0007669"/>
    <property type="project" value="TreeGrafter"/>
</dbReference>
<evidence type="ECO:0000256" key="13">
    <source>
        <dbReference type="SAM" id="Phobius"/>
    </source>
</evidence>
<feature type="transmembrane region" description="Helical" evidence="13">
    <location>
        <begin position="121"/>
        <end position="144"/>
    </location>
</feature>
<evidence type="ECO:0000256" key="10">
    <source>
        <dbReference type="ARBA" id="ARBA00023004"/>
    </source>
</evidence>
<dbReference type="AlphaFoldDB" id="A0A0W8G1B8"/>
<feature type="transmembrane region" description="Helical" evidence="13">
    <location>
        <begin position="84"/>
        <end position="109"/>
    </location>
</feature>
<keyword evidence="11" id="KW-0534">Nitrate assimilation</keyword>
<accession>A0A0W8G1B8</accession>
<evidence type="ECO:0000259" key="14">
    <source>
        <dbReference type="Pfam" id="PF02665"/>
    </source>
</evidence>
<dbReference type="PANTHER" id="PTHR30598:SF3">
    <property type="entry name" value="RESPIRATORY NITRATE REDUCTASE 1 GAMMA CHAIN"/>
    <property type="match status" value="1"/>
</dbReference>
<dbReference type="GO" id="GO:0009055">
    <property type="term" value="F:electron transfer activity"/>
    <property type="evidence" value="ECO:0007669"/>
    <property type="project" value="TreeGrafter"/>
</dbReference>
<dbReference type="EC" id="1.7.99.4" evidence="15"/>
<dbReference type="PANTHER" id="PTHR30598">
    <property type="entry name" value="NITRATE REDUCTASE PRIVATE CHAPERONE, REDOX ENZYME MATURATION PROTEIN REMP FAMILY"/>
    <property type="match status" value="1"/>
</dbReference>
<dbReference type="GO" id="GO:0042128">
    <property type="term" value="P:nitrate assimilation"/>
    <property type="evidence" value="ECO:0007669"/>
    <property type="project" value="UniProtKB-KW"/>
</dbReference>
<dbReference type="GO" id="GO:0005886">
    <property type="term" value="C:plasma membrane"/>
    <property type="evidence" value="ECO:0007669"/>
    <property type="project" value="UniProtKB-SubCell"/>
</dbReference>
<organism evidence="15">
    <name type="scientific">hydrocarbon metagenome</name>
    <dbReference type="NCBI Taxonomy" id="938273"/>
    <lineage>
        <taxon>unclassified sequences</taxon>
        <taxon>metagenomes</taxon>
        <taxon>ecological metagenomes</taxon>
    </lineage>
</organism>
<gene>
    <name evidence="15" type="ORF">ASZ90_003180</name>
</gene>
<comment type="subcellular location">
    <subcellularLocation>
        <location evidence="1">Cell membrane</location>
        <topology evidence="1">Multi-pass membrane protein</topology>
    </subcellularLocation>
</comment>
<evidence type="ECO:0000256" key="7">
    <source>
        <dbReference type="ARBA" id="ARBA00022982"/>
    </source>
</evidence>
<evidence type="ECO:0000256" key="1">
    <source>
        <dbReference type="ARBA" id="ARBA00004651"/>
    </source>
</evidence>
<feature type="transmembrane region" description="Helical" evidence="13">
    <location>
        <begin position="48"/>
        <end position="72"/>
    </location>
</feature>
<keyword evidence="9 15" id="KW-0560">Oxidoreductase</keyword>
<name>A0A0W8G1B8_9ZZZZ</name>
<keyword evidence="5 13" id="KW-0812">Transmembrane</keyword>
<keyword evidence="7" id="KW-0249">Electron transport</keyword>
<keyword evidence="6" id="KW-0479">Metal-binding</keyword>
<comment type="caution">
    <text evidence="15">The sequence shown here is derived from an EMBL/GenBank/DDBJ whole genome shotgun (WGS) entry which is preliminary data.</text>
</comment>
<reference evidence="15" key="1">
    <citation type="journal article" date="2015" name="Proc. Natl. Acad. Sci. U.S.A.">
        <title>Networks of energetic and metabolic interactions define dynamics in microbial communities.</title>
        <authorList>
            <person name="Embree M."/>
            <person name="Liu J.K."/>
            <person name="Al-Bassam M.M."/>
            <person name="Zengler K."/>
        </authorList>
    </citation>
    <scope>NUCLEOTIDE SEQUENCE</scope>
</reference>
<evidence type="ECO:0000256" key="11">
    <source>
        <dbReference type="ARBA" id="ARBA00023063"/>
    </source>
</evidence>
<dbReference type="GO" id="GO:0008940">
    <property type="term" value="F:nitrate reductase activity"/>
    <property type="evidence" value="ECO:0007669"/>
    <property type="project" value="InterPro"/>
</dbReference>
<keyword evidence="4" id="KW-0349">Heme</keyword>
<dbReference type="Gene3D" id="1.20.950.20">
    <property type="entry name" value="Transmembrane di-heme cytochromes, Chain C"/>
    <property type="match status" value="1"/>
</dbReference>
<evidence type="ECO:0000256" key="8">
    <source>
        <dbReference type="ARBA" id="ARBA00022989"/>
    </source>
</evidence>
<evidence type="ECO:0000256" key="12">
    <source>
        <dbReference type="ARBA" id="ARBA00023136"/>
    </source>
</evidence>
<feature type="transmembrane region" description="Helical" evidence="13">
    <location>
        <begin position="179"/>
        <end position="212"/>
    </location>
</feature>
<keyword evidence="10" id="KW-0408">Iron</keyword>
<dbReference type="InterPro" id="IPR023234">
    <property type="entry name" value="NarG-like_domain"/>
</dbReference>
<keyword evidence="2" id="KW-0813">Transport</keyword>
<dbReference type="InterPro" id="IPR051936">
    <property type="entry name" value="Heme-iron_electron_transfer"/>
</dbReference>
<keyword evidence="8 13" id="KW-1133">Transmembrane helix</keyword>
<evidence type="ECO:0000256" key="5">
    <source>
        <dbReference type="ARBA" id="ARBA00022692"/>
    </source>
</evidence>
<dbReference type="SUPFAM" id="SSF103501">
    <property type="entry name" value="Respiratory nitrate reductase 1 gamma chain"/>
    <property type="match status" value="1"/>
</dbReference>
<dbReference type="GO" id="GO:0020037">
    <property type="term" value="F:heme binding"/>
    <property type="evidence" value="ECO:0007669"/>
    <property type="project" value="TreeGrafter"/>
</dbReference>
<dbReference type="GO" id="GO:0009325">
    <property type="term" value="C:nitrate reductase complex"/>
    <property type="evidence" value="ECO:0007669"/>
    <property type="project" value="InterPro"/>
</dbReference>
<dbReference type="NCBIfam" id="TIGR00351">
    <property type="entry name" value="narI"/>
    <property type="match status" value="1"/>
</dbReference>
<dbReference type="InterPro" id="IPR036197">
    <property type="entry name" value="NarG-like_sf"/>
</dbReference>
<sequence length="242" mass="28490">MNAFNNIFFIALPYAALLMFLVGTIYRYKATKFKFSTLSSQFLETKQLYWGSVPFHWGILFVFFGHLIAFLFPSYILLWNQVPVRLAILEVSAFIGGVVAFIGLISLFYRRITNDRLRKVTNYMDVILEALLLVEIFLGLWVAYGFRWGSSWFATVLSPYLTSIFTFNPQIDAVAMLPFVIQLHIILAFVIFMIIPFTRLVHVLVFPLSYLWRPYQKVIWYWDRKKIRNAQTSWTIHKPRNN</sequence>
<dbReference type="GO" id="GO:0046872">
    <property type="term" value="F:metal ion binding"/>
    <property type="evidence" value="ECO:0007669"/>
    <property type="project" value="UniProtKB-KW"/>
</dbReference>
<evidence type="ECO:0000313" key="15">
    <source>
        <dbReference type="EMBL" id="KUG26968.1"/>
    </source>
</evidence>
<evidence type="ECO:0000256" key="6">
    <source>
        <dbReference type="ARBA" id="ARBA00022723"/>
    </source>
</evidence>
<evidence type="ECO:0000256" key="4">
    <source>
        <dbReference type="ARBA" id="ARBA00022617"/>
    </source>
</evidence>
<keyword evidence="12 13" id="KW-0472">Membrane</keyword>
<keyword evidence="3" id="KW-1003">Cell membrane</keyword>
<feature type="domain" description="NarG-like" evidence="14">
    <location>
        <begin position="5"/>
        <end position="220"/>
    </location>
</feature>
<dbReference type="EMBL" id="LNQE01000380">
    <property type="protein sequence ID" value="KUG26968.1"/>
    <property type="molecule type" value="Genomic_DNA"/>
</dbReference>
<feature type="transmembrane region" description="Helical" evidence="13">
    <location>
        <begin position="6"/>
        <end position="28"/>
    </location>
</feature>
<evidence type="ECO:0000256" key="2">
    <source>
        <dbReference type="ARBA" id="ARBA00022448"/>
    </source>
</evidence>
<protein>
    <submittedName>
        <fullName evidence="15">Respiratory nitrate reductase gamma chain</fullName>
        <ecNumber evidence="15">1.7.99.4</ecNumber>
    </submittedName>
</protein>
<dbReference type="Pfam" id="PF02665">
    <property type="entry name" value="Nitrate_red_gam"/>
    <property type="match status" value="1"/>
</dbReference>
<feature type="transmembrane region" description="Helical" evidence="13">
    <location>
        <begin position="150"/>
        <end position="167"/>
    </location>
</feature>